<proteinExistence type="inferred from homology"/>
<dbReference type="GO" id="GO:0004867">
    <property type="term" value="F:serine-type endopeptidase inhibitor activity"/>
    <property type="evidence" value="ECO:0007669"/>
    <property type="project" value="InterPro"/>
</dbReference>
<evidence type="ECO:0000259" key="3">
    <source>
        <dbReference type="SMART" id="SM00093"/>
    </source>
</evidence>
<evidence type="ECO:0000256" key="1">
    <source>
        <dbReference type="ARBA" id="ARBA00009500"/>
    </source>
</evidence>
<dbReference type="InterPro" id="IPR042185">
    <property type="entry name" value="Serpin_sf_2"/>
</dbReference>
<dbReference type="SMART" id="SM00093">
    <property type="entry name" value="SERPIN"/>
    <property type="match status" value="1"/>
</dbReference>
<reference evidence="4" key="2">
    <citation type="submission" date="2008-12" db="EMBL/GenBank/DDBJ databases">
        <title>Improved gene annotation of the rice (Oryza sativa) genomes.</title>
        <authorList>
            <person name="Wang J."/>
            <person name="Li R."/>
            <person name="Fan W."/>
            <person name="Huang Q."/>
            <person name="Zhang J."/>
            <person name="Zhou Y."/>
            <person name="Hu Y."/>
            <person name="Zi S."/>
            <person name="Li J."/>
            <person name="Ni P."/>
            <person name="Zheng H."/>
            <person name="Zhang Y."/>
            <person name="Zhao M."/>
            <person name="Hao Q."/>
            <person name="McDermott J."/>
            <person name="Samudrala R."/>
            <person name="Kristiansen K."/>
            <person name="Wong G.K.-S."/>
        </authorList>
    </citation>
    <scope>NUCLEOTIDE SEQUENCE</scope>
</reference>
<protein>
    <recommendedName>
        <fullName evidence="3">Serpin domain-containing protein</fullName>
    </recommendedName>
</protein>
<dbReference type="GO" id="GO:0005615">
    <property type="term" value="C:extracellular space"/>
    <property type="evidence" value="ECO:0007669"/>
    <property type="project" value="InterPro"/>
</dbReference>
<dbReference type="InterPro" id="IPR042178">
    <property type="entry name" value="Serpin_sf_1"/>
</dbReference>
<dbReference type="AlphaFoldDB" id="A3C9V4"/>
<organism evidence="4">
    <name type="scientific">Oryza sativa subsp. japonica</name>
    <name type="common">Rice</name>
    <dbReference type="NCBI Taxonomy" id="39947"/>
    <lineage>
        <taxon>Eukaryota</taxon>
        <taxon>Viridiplantae</taxon>
        <taxon>Streptophyta</taxon>
        <taxon>Embryophyta</taxon>
        <taxon>Tracheophyta</taxon>
        <taxon>Spermatophyta</taxon>
        <taxon>Magnoliopsida</taxon>
        <taxon>Liliopsida</taxon>
        <taxon>Poales</taxon>
        <taxon>Poaceae</taxon>
        <taxon>BOP clade</taxon>
        <taxon>Oryzoideae</taxon>
        <taxon>Oryzeae</taxon>
        <taxon>Oryzinae</taxon>
        <taxon>Oryza</taxon>
        <taxon>Oryza sativa</taxon>
    </lineage>
</organism>
<feature type="domain" description="Serpin" evidence="3">
    <location>
        <begin position="25"/>
        <end position="390"/>
    </location>
</feature>
<dbReference type="InterPro" id="IPR000215">
    <property type="entry name" value="Serpin_fam"/>
</dbReference>
<dbReference type="Proteomes" id="UP000007752">
    <property type="component" value="Chromosome 11"/>
</dbReference>
<comment type="similarity">
    <text evidence="1 2">Belongs to the serpin family.</text>
</comment>
<reference evidence="4" key="1">
    <citation type="journal article" date="2005" name="PLoS Biol.">
        <title>The genomes of Oryza sativa: a history of duplications.</title>
        <authorList>
            <person name="Yu J."/>
            <person name="Wang J."/>
            <person name="Lin W."/>
            <person name="Li S."/>
            <person name="Li H."/>
            <person name="Zhou J."/>
            <person name="Ni P."/>
            <person name="Dong W."/>
            <person name="Hu S."/>
            <person name="Zeng C."/>
            <person name="Zhang J."/>
            <person name="Zhang Y."/>
            <person name="Li R."/>
            <person name="Xu Z."/>
            <person name="Li S."/>
            <person name="Li X."/>
            <person name="Zheng H."/>
            <person name="Cong L."/>
            <person name="Lin L."/>
            <person name="Yin J."/>
            <person name="Geng J."/>
            <person name="Li G."/>
            <person name="Shi J."/>
            <person name="Liu J."/>
            <person name="Lv H."/>
            <person name="Li J."/>
            <person name="Wang J."/>
            <person name="Deng Y."/>
            <person name="Ran L."/>
            <person name="Shi X."/>
            <person name="Wang X."/>
            <person name="Wu Q."/>
            <person name="Li C."/>
            <person name="Ren X."/>
            <person name="Wang J."/>
            <person name="Wang X."/>
            <person name="Li D."/>
            <person name="Liu D."/>
            <person name="Zhang X."/>
            <person name="Ji Z."/>
            <person name="Zhao W."/>
            <person name="Sun Y."/>
            <person name="Zhang Z."/>
            <person name="Bao J."/>
            <person name="Han Y."/>
            <person name="Dong L."/>
            <person name="Ji J."/>
            <person name="Chen P."/>
            <person name="Wu S."/>
            <person name="Liu J."/>
            <person name="Xiao Y."/>
            <person name="Bu D."/>
            <person name="Tan J."/>
            <person name="Yang L."/>
            <person name="Ye C."/>
            <person name="Zhang J."/>
            <person name="Xu J."/>
            <person name="Zhou Y."/>
            <person name="Yu Y."/>
            <person name="Zhang B."/>
            <person name="Zhuang S."/>
            <person name="Wei H."/>
            <person name="Liu B."/>
            <person name="Lei M."/>
            <person name="Yu H."/>
            <person name="Li Y."/>
            <person name="Xu H."/>
            <person name="Wei S."/>
            <person name="He X."/>
            <person name="Fang L."/>
            <person name="Zhang Z."/>
            <person name="Zhang Y."/>
            <person name="Huang X."/>
            <person name="Su Z."/>
            <person name="Tong W."/>
            <person name="Li J."/>
            <person name="Tong Z."/>
            <person name="Li S."/>
            <person name="Ye J."/>
            <person name="Wang L."/>
            <person name="Fang L."/>
            <person name="Lei T."/>
            <person name="Chen C."/>
            <person name="Chen H."/>
            <person name="Xu Z."/>
            <person name="Li H."/>
            <person name="Huang H."/>
            <person name="Zhang F."/>
            <person name="Xu H."/>
            <person name="Li N."/>
            <person name="Zhao C."/>
            <person name="Li S."/>
            <person name="Dong L."/>
            <person name="Huang Y."/>
            <person name="Li L."/>
            <person name="Xi Y."/>
            <person name="Qi Q."/>
            <person name="Li W."/>
            <person name="Zhang B."/>
            <person name="Hu W."/>
            <person name="Zhang Y."/>
            <person name="Tian X."/>
            <person name="Jiao Y."/>
            <person name="Liang X."/>
            <person name="Jin J."/>
            <person name="Gao L."/>
            <person name="Zheng W."/>
            <person name="Hao B."/>
            <person name="Liu S."/>
            <person name="Wang W."/>
            <person name="Yuan L."/>
            <person name="Cao M."/>
            <person name="McDermott J."/>
            <person name="Samudrala R."/>
            <person name="Wang J."/>
            <person name="Wong G.K."/>
            <person name="Yang H."/>
        </authorList>
    </citation>
    <scope>NUCLEOTIDE SEQUENCE [LARGE SCALE GENOMIC DNA]</scope>
</reference>
<sequence length="448" mass="48341">MAAAKEDDTVGGGEACRSGQAALAARLLKSLASGSSGAAGGNLIFSPLSIHVAVAMMSAGAAGARSPRSSPWPARRRARSLRRSSAASSWAASSPTRAPTGGPCVSFACGSWLDASYSLKPAYRDAIVGTYKGAASTVDFKIHPVEARKEINAWVARATKNLITEVIKPESQSVDTRHVVGNAIYFKGEWLAPFDKSDTAEREFRRLDGSSVEVPFMQRPSGSYHHVACHDGFRVLRLPYKATSDTYNLKLRYSLPSFAMLVFLPDDRDGLPGLLDRITASPEFVDEHLPPGCVPVGRFRVPKFKLAFCHYGIADVLRGLGLRLPFDMFAAEMSGIAVEGDGEDAAMFVSSVIHKVVVEVNEEGSEAAAYTEESDDDLGCSLYDDDYTPPPEAGGLRRRPSVRLLHRGGEVASHRLRRACARSFRGRVGFWAILTPMVAAWTISESDV</sequence>
<dbReference type="InterPro" id="IPR036186">
    <property type="entry name" value="Serpin_sf"/>
</dbReference>
<dbReference type="EMBL" id="CM000148">
    <property type="protein sequence ID" value="EAZ17867.1"/>
    <property type="molecule type" value="Genomic_DNA"/>
</dbReference>
<name>A3C9V4_ORYSJ</name>
<gene>
    <name evidence="4" type="ORF">OsJ_33418</name>
</gene>
<dbReference type="SUPFAM" id="SSF56574">
    <property type="entry name" value="Serpins"/>
    <property type="match status" value="1"/>
</dbReference>
<dbReference type="Pfam" id="PF00079">
    <property type="entry name" value="Serpin"/>
    <property type="match status" value="1"/>
</dbReference>
<dbReference type="InterPro" id="IPR023796">
    <property type="entry name" value="Serpin_dom"/>
</dbReference>
<dbReference type="PANTHER" id="PTHR11461:SF385">
    <property type="entry name" value="SERPIN DOMAIN-CONTAINING PROTEIN"/>
    <property type="match status" value="1"/>
</dbReference>
<dbReference type="Gene3D" id="2.30.39.10">
    <property type="entry name" value="Alpha-1-antitrypsin, domain 1"/>
    <property type="match status" value="1"/>
</dbReference>
<dbReference type="PANTHER" id="PTHR11461">
    <property type="entry name" value="SERINE PROTEASE INHIBITOR, SERPIN"/>
    <property type="match status" value="1"/>
</dbReference>
<dbReference type="Gene3D" id="3.30.497.10">
    <property type="entry name" value="Antithrombin, subunit I, domain 2"/>
    <property type="match status" value="1"/>
</dbReference>
<accession>A3C9V4</accession>
<evidence type="ECO:0000313" key="4">
    <source>
        <dbReference type="EMBL" id="EAZ17867.1"/>
    </source>
</evidence>
<evidence type="ECO:0000256" key="2">
    <source>
        <dbReference type="RuleBase" id="RU000411"/>
    </source>
</evidence>